<sequence>MKHNKKGQIEALVPLVISLVVIGILLVVAFLIFSQVAANTTVVADTNATAAIQAVQEATDDIPGWLPIIVVVVIGALLIGLVSFLRGQAR</sequence>
<evidence type="ECO:0000313" key="2">
    <source>
        <dbReference type="EMBL" id="QJA47419.1"/>
    </source>
</evidence>
<feature type="transmembrane region" description="Helical" evidence="1">
    <location>
        <begin position="65"/>
        <end position="85"/>
    </location>
</feature>
<accession>A0A6H1ZIX9</accession>
<dbReference type="EMBL" id="MT144042">
    <property type="protein sequence ID" value="QJA47419.1"/>
    <property type="molecule type" value="Genomic_DNA"/>
</dbReference>
<dbReference type="EMBL" id="MT144659">
    <property type="protein sequence ID" value="QJH96721.1"/>
    <property type="molecule type" value="Genomic_DNA"/>
</dbReference>
<name>A0A6H1ZIX9_9ZZZZ</name>
<evidence type="ECO:0000313" key="3">
    <source>
        <dbReference type="EMBL" id="QJH96721.1"/>
    </source>
</evidence>
<keyword evidence="1" id="KW-1133">Transmembrane helix</keyword>
<keyword evidence="1" id="KW-0472">Membrane</keyword>
<dbReference type="AlphaFoldDB" id="A0A6H1ZIX9"/>
<reference evidence="2" key="1">
    <citation type="submission" date="2020-03" db="EMBL/GenBank/DDBJ databases">
        <title>The deep terrestrial virosphere.</title>
        <authorList>
            <person name="Holmfeldt K."/>
            <person name="Nilsson E."/>
            <person name="Simone D."/>
            <person name="Lopez-Fernandez M."/>
            <person name="Wu X."/>
            <person name="de Brujin I."/>
            <person name="Lundin D."/>
            <person name="Andersson A."/>
            <person name="Bertilsson S."/>
            <person name="Dopson M."/>
        </authorList>
    </citation>
    <scope>NUCLEOTIDE SEQUENCE</scope>
    <source>
        <strain evidence="2">TM448A00666</strain>
        <strain evidence="3">TM448B00795</strain>
    </source>
</reference>
<feature type="transmembrane region" description="Helical" evidence="1">
    <location>
        <begin position="12"/>
        <end position="33"/>
    </location>
</feature>
<evidence type="ECO:0000256" key="1">
    <source>
        <dbReference type="SAM" id="Phobius"/>
    </source>
</evidence>
<protein>
    <submittedName>
        <fullName evidence="2">Uncharacterized protein</fullName>
    </submittedName>
</protein>
<gene>
    <name evidence="2" type="ORF">TM448A00666_0023</name>
    <name evidence="3" type="ORF">TM448B00795_0035</name>
</gene>
<proteinExistence type="predicted"/>
<organism evidence="2">
    <name type="scientific">viral metagenome</name>
    <dbReference type="NCBI Taxonomy" id="1070528"/>
    <lineage>
        <taxon>unclassified sequences</taxon>
        <taxon>metagenomes</taxon>
        <taxon>organismal metagenomes</taxon>
    </lineage>
</organism>
<keyword evidence="1" id="KW-0812">Transmembrane</keyword>